<feature type="transmembrane region" description="Helical" evidence="1">
    <location>
        <begin position="42"/>
        <end position="62"/>
    </location>
</feature>
<dbReference type="EMBL" id="JBHTLH010000019">
    <property type="protein sequence ID" value="MFD1125383.1"/>
    <property type="molecule type" value="Genomic_DNA"/>
</dbReference>
<protein>
    <recommendedName>
        <fullName evidence="4">DUF3021 domain-containing protein</fullName>
    </recommendedName>
</protein>
<accession>A0ABW3PLU8</accession>
<reference evidence="3" key="1">
    <citation type="journal article" date="2019" name="Int. J. Syst. Evol. Microbiol.">
        <title>The Global Catalogue of Microorganisms (GCM) 10K type strain sequencing project: providing services to taxonomists for standard genome sequencing and annotation.</title>
        <authorList>
            <consortium name="The Broad Institute Genomics Platform"/>
            <consortium name="The Broad Institute Genome Sequencing Center for Infectious Disease"/>
            <person name="Wu L."/>
            <person name="Ma J."/>
        </authorList>
    </citation>
    <scope>NUCLEOTIDE SEQUENCE [LARGE SCALE GENOMIC DNA]</scope>
    <source>
        <strain evidence="3">CCUG 71848</strain>
    </source>
</reference>
<feature type="transmembrane region" description="Helical" evidence="1">
    <location>
        <begin position="9"/>
        <end position="30"/>
    </location>
</feature>
<gene>
    <name evidence="2" type="ORF">ACFQ22_08445</name>
</gene>
<name>A0ABW3PLU8_9LACO</name>
<sequence length="132" mass="14411">MKPIKTAKIIILFSELLTLIVILISGVITLQNKVQSHSHYTLTSLIASLILISASFGVGWLITTHNLKNGLYTLTIWQLLLALGIFFVPFLSLSTIGTSFLTISDASLSILTVILSIWSGVLVFNTKAHQKS</sequence>
<evidence type="ECO:0000313" key="2">
    <source>
        <dbReference type="EMBL" id="MFD1125383.1"/>
    </source>
</evidence>
<evidence type="ECO:0000256" key="1">
    <source>
        <dbReference type="SAM" id="Phobius"/>
    </source>
</evidence>
<dbReference type="RefSeq" id="WP_121978291.1">
    <property type="nucleotide sequence ID" value="NZ_JBHTLH010000019.1"/>
</dbReference>
<feature type="transmembrane region" description="Helical" evidence="1">
    <location>
        <begin position="106"/>
        <end position="124"/>
    </location>
</feature>
<keyword evidence="3" id="KW-1185">Reference proteome</keyword>
<proteinExistence type="predicted"/>
<evidence type="ECO:0000313" key="3">
    <source>
        <dbReference type="Proteomes" id="UP001597156"/>
    </source>
</evidence>
<dbReference type="Proteomes" id="UP001597156">
    <property type="component" value="Unassembled WGS sequence"/>
</dbReference>
<feature type="transmembrane region" description="Helical" evidence="1">
    <location>
        <begin position="74"/>
        <end position="94"/>
    </location>
</feature>
<keyword evidence="1" id="KW-1133">Transmembrane helix</keyword>
<keyword evidence="1" id="KW-0812">Transmembrane</keyword>
<organism evidence="2 3">
    <name type="scientific">Lentilactobacillus raoultii</name>
    <dbReference type="NCBI Taxonomy" id="1987503"/>
    <lineage>
        <taxon>Bacteria</taxon>
        <taxon>Bacillati</taxon>
        <taxon>Bacillota</taxon>
        <taxon>Bacilli</taxon>
        <taxon>Lactobacillales</taxon>
        <taxon>Lactobacillaceae</taxon>
        <taxon>Lentilactobacillus</taxon>
    </lineage>
</organism>
<comment type="caution">
    <text evidence="2">The sequence shown here is derived from an EMBL/GenBank/DDBJ whole genome shotgun (WGS) entry which is preliminary data.</text>
</comment>
<evidence type="ECO:0008006" key="4">
    <source>
        <dbReference type="Google" id="ProtNLM"/>
    </source>
</evidence>
<keyword evidence="1" id="KW-0472">Membrane</keyword>